<dbReference type="PANTHER" id="PTHR47432:SF1">
    <property type="entry name" value="CELL WALL ASSEMBLY REGULATOR SMI1"/>
    <property type="match status" value="1"/>
</dbReference>
<evidence type="ECO:0000259" key="2">
    <source>
        <dbReference type="SMART" id="SM00860"/>
    </source>
</evidence>
<dbReference type="SUPFAM" id="SSF160631">
    <property type="entry name" value="SMI1/KNR4-like"/>
    <property type="match status" value="1"/>
</dbReference>
<dbReference type="Pfam" id="PF09346">
    <property type="entry name" value="SMI1_KNR4"/>
    <property type="match status" value="1"/>
</dbReference>
<feature type="region of interest" description="Disordered" evidence="1">
    <location>
        <begin position="450"/>
        <end position="472"/>
    </location>
</feature>
<dbReference type="InterPro" id="IPR018958">
    <property type="entry name" value="Knr4/Smi1-like_dom"/>
</dbReference>
<dbReference type="AlphaFoldDB" id="A0A9W4H2H7"/>
<feature type="domain" description="Knr4/Smi1-like" evidence="2">
    <location>
        <begin position="162"/>
        <end position="308"/>
    </location>
</feature>
<dbReference type="RefSeq" id="WP_205048209.1">
    <property type="nucleotide sequence ID" value="NZ_CAJVAX010000018.1"/>
</dbReference>
<comment type="caution">
    <text evidence="3">The sequence shown here is derived from an EMBL/GenBank/DDBJ whole genome shotgun (WGS) entry which is preliminary data.</text>
</comment>
<dbReference type="InterPro" id="IPR037883">
    <property type="entry name" value="Knr4/Smi1-like_sf"/>
</dbReference>
<accession>A0A9W4H2H7</accession>
<sequence length="472" mass="48860">MPSLYDFATWGPLLRILRADNAERLAVPGGEVSGLIGRGGWSLPTRPRAPRPGQALLISDMPEFDAADLVVDALTASGTDHLAFTAAISPDGAAVLHLLGPSPAVQPALSGPHPGAMILVEGAAPAPWHRLPAPVPGAAPAASADPVLLERTLRERLPGAVGATDAEIAAAQARLGVPFPEELAALYRVTRGRAEDWPEYAAAGRAADAVGCEVLPLDELHVADAASRPFRWESAATAALTQAPGAAVQALVGSPGWIAFADNGAGDRLAVDLTPGPGGHLGQIVVIPHQQDTGACLLADSLTDLVVKARTDEYEPYESPAGQAPAVAEVRTRGLPDVEAAAHPDLEVLRIGARNGPPLSLAPVTALPRLRTLAAHPGALADPLEIARLTGLEYLEIAPEDWRALLDANAVPRTLAAASVHIHGARQVLPVVDLVNEILALWHRPPIPRTTVTGHLGAAPPAGSGGRRARTR</sequence>
<reference evidence="3" key="1">
    <citation type="submission" date="2021-06" db="EMBL/GenBank/DDBJ databases">
        <authorList>
            <person name="Arsene-Ploetze F."/>
        </authorList>
    </citation>
    <scope>NUCLEOTIDE SEQUENCE</scope>
    <source>
        <strain evidence="3">SBRY1</strain>
    </source>
</reference>
<proteinExistence type="predicted"/>
<dbReference type="Proteomes" id="UP001153328">
    <property type="component" value="Unassembled WGS sequence"/>
</dbReference>
<evidence type="ECO:0000313" key="4">
    <source>
        <dbReference type="Proteomes" id="UP001153328"/>
    </source>
</evidence>
<organism evidence="3 4">
    <name type="scientific">Actinacidiphila bryophytorum</name>
    <dbReference type="NCBI Taxonomy" id="1436133"/>
    <lineage>
        <taxon>Bacteria</taxon>
        <taxon>Bacillati</taxon>
        <taxon>Actinomycetota</taxon>
        <taxon>Actinomycetes</taxon>
        <taxon>Kitasatosporales</taxon>
        <taxon>Streptomycetaceae</taxon>
        <taxon>Actinacidiphila</taxon>
    </lineage>
</organism>
<protein>
    <submittedName>
        <fullName evidence="3">Cell wall assembly regulator SMI1</fullName>
    </submittedName>
</protein>
<dbReference type="SMART" id="SM00860">
    <property type="entry name" value="SMI1_KNR4"/>
    <property type="match status" value="1"/>
</dbReference>
<dbReference type="InterPro" id="IPR051873">
    <property type="entry name" value="KNR4/SMI1_regulator"/>
</dbReference>
<evidence type="ECO:0000256" key="1">
    <source>
        <dbReference type="SAM" id="MobiDB-lite"/>
    </source>
</evidence>
<dbReference type="EMBL" id="CAJVAX010000018">
    <property type="protein sequence ID" value="CAG7645761.1"/>
    <property type="molecule type" value="Genomic_DNA"/>
</dbReference>
<name>A0A9W4H2H7_9ACTN</name>
<keyword evidence="4" id="KW-1185">Reference proteome</keyword>
<dbReference type="GO" id="GO:0043332">
    <property type="term" value="C:mating projection tip"/>
    <property type="evidence" value="ECO:0007669"/>
    <property type="project" value="TreeGrafter"/>
</dbReference>
<dbReference type="PANTHER" id="PTHR47432">
    <property type="entry name" value="CELL WALL ASSEMBLY REGULATOR SMI1"/>
    <property type="match status" value="1"/>
</dbReference>
<evidence type="ECO:0000313" key="3">
    <source>
        <dbReference type="EMBL" id="CAG7645761.1"/>
    </source>
</evidence>
<gene>
    <name evidence="3" type="ORF">SBRY_40238</name>
</gene>